<dbReference type="Pfam" id="PF14728">
    <property type="entry name" value="PTHB1_GAE"/>
    <property type="match status" value="1"/>
</dbReference>
<evidence type="ECO:0000259" key="3">
    <source>
        <dbReference type="Pfam" id="PF14728"/>
    </source>
</evidence>
<evidence type="ECO:0000259" key="6">
    <source>
        <dbReference type="Pfam" id="PF23339"/>
    </source>
</evidence>
<accession>T0R219</accession>
<feature type="domain" description="PTHB1 platform" evidence="4">
    <location>
        <begin position="540"/>
        <end position="655"/>
    </location>
</feature>
<dbReference type="VEuPathDB" id="FungiDB:SDRG_16077"/>
<evidence type="ECO:0000313" key="8">
    <source>
        <dbReference type="Proteomes" id="UP000030762"/>
    </source>
</evidence>
<dbReference type="eggNOG" id="KOG3679">
    <property type="taxonomic scope" value="Eukaryota"/>
</dbReference>
<dbReference type="InterPro" id="IPR028074">
    <property type="entry name" value="PHTB1_GAE_dom"/>
</dbReference>
<feature type="domain" description="PTHB1 N-terminal" evidence="2">
    <location>
        <begin position="1"/>
        <end position="367"/>
    </location>
</feature>
<dbReference type="GeneID" id="19956804"/>
<reference evidence="7 8" key="1">
    <citation type="submission" date="2012-04" db="EMBL/GenBank/DDBJ databases">
        <title>The Genome Sequence of Saprolegnia declina VS20.</title>
        <authorList>
            <consortium name="The Broad Institute Genome Sequencing Platform"/>
            <person name="Russ C."/>
            <person name="Nusbaum C."/>
            <person name="Tyler B."/>
            <person name="van West P."/>
            <person name="Dieguez-Uribeondo J."/>
            <person name="de Bruijn I."/>
            <person name="Tripathy S."/>
            <person name="Jiang R."/>
            <person name="Young S.K."/>
            <person name="Zeng Q."/>
            <person name="Gargeya S."/>
            <person name="Fitzgerald M."/>
            <person name="Haas B."/>
            <person name="Abouelleil A."/>
            <person name="Alvarado L."/>
            <person name="Arachchi H.M."/>
            <person name="Berlin A."/>
            <person name="Chapman S.B."/>
            <person name="Goldberg J."/>
            <person name="Griggs A."/>
            <person name="Gujja S."/>
            <person name="Hansen M."/>
            <person name="Howarth C."/>
            <person name="Imamovic A."/>
            <person name="Larimer J."/>
            <person name="McCowen C."/>
            <person name="Montmayeur A."/>
            <person name="Murphy C."/>
            <person name="Neiman D."/>
            <person name="Pearson M."/>
            <person name="Priest M."/>
            <person name="Roberts A."/>
            <person name="Saif S."/>
            <person name="Shea T."/>
            <person name="Sisk P."/>
            <person name="Sykes S."/>
            <person name="Wortman J."/>
            <person name="Nusbaum C."/>
            <person name="Birren B."/>
        </authorList>
    </citation>
    <scope>NUCLEOTIDE SEQUENCE [LARGE SCALE GENOMIC DNA]</scope>
    <source>
        <strain evidence="7 8">VS20</strain>
    </source>
</reference>
<evidence type="ECO:0008006" key="9">
    <source>
        <dbReference type="Google" id="ProtNLM"/>
    </source>
</evidence>
<organism evidence="7 8">
    <name type="scientific">Saprolegnia diclina (strain VS20)</name>
    <dbReference type="NCBI Taxonomy" id="1156394"/>
    <lineage>
        <taxon>Eukaryota</taxon>
        <taxon>Sar</taxon>
        <taxon>Stramenopiles</taxon>
        <taxon>Oomycota</taxon>
        <taxon>Saprolegniomycetes</taxon>
        <taxon>Saprolegniales</taxon>
        <taxon>Saprolegniaceae</taxon>
        <taxon>Saprolegnia</taxon>
    </lineage>
</organism>
<dbReference type="InterPro" id="IPR055363">
    <property type="entry name" value="PTHB1_hp_dom"/>
</dbReference>
<gene>
    <name evidence="7" type="ORF">SDRG_16077</name>
</gene>
<dbReference type="GO" id="GO:0016020">
    <property type="term" value="C:membrane"/>
    <property type="evidence" value="ECO:0007669"/>
    <property type="project" value="TreeGrafter"/>
</dbReference>
<dbReference type="Proteomes" id="UP000030762">
    <property type="component" value="Unassembled WGS sequence"/>
</dbReference>
<dbReference type="PANTHER" id="PTHR20991:SF0">
    <property type="entry name" value="PROTEIN PTHB1"/>
    <property type="match status" value="1"/>
</dbReference>
<dbReference type="EMBL" id="JH767243">
    <property type="protein sequence ID" value="EQC26058.1"/>
    <property type="molecule type" value="Genomic_DNA"/>
</dbReference>
<dbReference type="InterPro" id="IPR028073">
    <property type="entry name" value="PHTB1_N_dom"/>
</dbReference>
<evidence type="ECO:0000256" key="1">
    <source>
        <dbReference type="SAM" id="MobiDB-lite"/>
    </source>
</evidence>
<feature type="domain" description="PTHB1 C-terminal helix bundle" evidence="6">
    <location>
        <begin position="764"/>
        <end position="837"/>
    </location>
</feature>
<feature type="region of interest" description="Disordered" evidence="1">
    <location>
        <begin position="844"/>
        <end position="867"/>
    </location>
</feature>
<dbReference type="Pfam" id="PF23338">
    <property type="entry name" value="PTHB1_hp"/>
    <property type="match status" value="1"/>
</dbReference>
<dbReference type="RefSeq" id="XP_008620495.1">
    <property type="nucleotide sequence ID" value="XM_008622273.1"/>
</dbReference>
<dbReference type="InParanoid" id="T0R219"/>
<evidence type="ECO:0000259" key="5">
    <source>
        <dbReference type="Pfam" id="PF23338"/>
    </source>
</evidence>
<dbReference type="OrthoDB" id="10262646at2759"/>
<dbReference type="GO" id="GO:0034464">
    <property type="term" value="C:BBSome"/>
    <property type="evidence" value="ECO:0007669"/>
    <property type="project" value="InterPro"/>
</dbReference>
<keyword evidence="8" id="KW-1185">Reference proteome</keyword>
<evidence type="ECO:0000313" key="7">
    <source>
        <dbReference type="EMBL" id="EQC26058.1"/>
    </source>
</evidence>
<evidence type="ECO:0000259" key="2">
    <source>
        <dbReference type="Pfam" id="PF14727"/>
    </source>
</evidence>
<protein>
    <recommendedName>
        <fullName evidence="9">PTHB1 N-terminal domain-containing protein</fullName>
    </recommendedName>
</protein>
<dbReference type="OMA" id="VPVEDWT"/>
<dbReference type="STRING" id="1156394.T0R219"/>
<feature type="domain" description="PTHB1 GAE" evidence="3">
    <location>
        <begin position="450"/>
        <end position="535"/>
    </location>
</feature>
<dbReference type="InterPro" id="IPR026511">
    <property type="entry name" value="PTHB1"/>
</dbReference>
<feature type="domain" description="PTHB1 hairpin" evidence="5">
    <location>
        <begin position="659"/>
        <end position="760"/>
    </location>
</feature>
<sequence>MSLFQARDWWTVTSGTSEEYTHGALAIGNVDNESDQAQAKIVVGSLHGVLRIYYPTSMEFKIEHLLLEEQLEHPILQVAIGAFLPHTTAQAVAVLHPKLLAVYTLEGVGGSGMAASYFKLSKKYEHHLGQDGEHFTAFNMLHGPFGGAREKDHLCVQALDGRLQFFEQDRFAFLQQLPTCLVPGPVCYAPSIDSILTATSDLHVECYRYQILATSKKAAKDEKPATGSKSLHAEWRVNVGEPVLDLQIGRVAPSTSAKSFDIVVLCEFTLFCLRPTGDVCFQKRLGFHPSALRLYPANDDDAPMTNVLLATHAKQWMIYKAANLVWSAVAPTVSTALGVGEFGGIPGMIVSLDEDGRLCVSYLGTDPPTTSVVAASDTKEINYEEMDEEHRTLLNIIRRSQGERRSEPKERILLRAQVPAIFDAPHQEDESSFIQDADVVYGIDQQPVTLTMRVYVTYTGSNVIQNVTLAVTAPTNVIVASASSVVLSSVDGKTSTPLIVPVVLRPSGTAMPSSLEVTISAAYTLESGQPRTSMCIVKLPMCMMCRVVPPVKASTFKFTLDTNQAPSLLTDLFQDMLTQPGATPEWAKQVTGSTANVLSFQYYNGVDVTILVSKNAGRYRIQSTELDALWMVSNELVDRLKLLYDGHTDDLLEIQYADPLPLADFFGAIDEHFHLRKAVAELKADINDRAHEFRVIQKRLLVRYKDRNPAPLSALDVLMHGTYAQLLDLATQMEQAQHKLAAASNRLSCSVSLLLMLMRYKFDLDDANFNVLAAHLSPIVADADLGWEDVTEAAITELLKTALSAKAPAKEMMAPEIALQQDTKKLKKHITILCDRLGKGALFVGEARPRRPPPDDDNGKDDDGGKE</sequence>
<evidence type="ECO:0000259" key="4">
    <source>
        <dbReference type="Pfam" id="PF23337"/>
    </source>
</evidence>
<name>T0R219_SAPDV</name>
<dbReference type="GO" id="GO:0060271">
    <property type="term" value="P:cilium assembly"/>
    <property type="evidence" value="ECO:0007669"/>
    <property type="project" value="TreeGrafter"/>
</dbReference>
<dbReference type="Pfam" id="PF23339">
    <property type="entry name" value="PTHB1_CtH"/>
    <property type="match status" value="1"/>
</dbReference>
<dbReference type="InterPro" id="IPR055362">
    <property type="entry name" value="PTHB1_pf_dom"/>
</dbReference>
<proteinExistence type="predicted"/>
<dbReference type="AlphaFoldDB" id="T0R219"/>
<dbReference type="PANTHER" id="PTHR20991">
    <property type="entry name" value="PARATHYROID HORMONE-RESPONSIVE B1 GENE"/>
    <property type="match status" value="1"/>
</dbReference>
<dbReference type="InterPro" id="IPR055364">
    <property type="entry name" value="PTHB1_CtH_dom"/>
</dbReference>
<dbReference type="Pfam" id="PF23337">
    <property type="entry name" value="PTHB1_pf"/>
    <property type="match status" value="1"/>
</dbReference>
<dbReference type="Pfam" id="PF14727">
    <property type="entry name" value="PHTB1_N"/>
    <property type="match status" value="1"/>
</dbReference>